<evidence type="ECO:0000256" key="2">
    <source>
        <dbReference type="ARBA" id="ARBA00009986"/>
    </source>
</evidence>
<comment type="similarity">
    <text evidence="2">Belongs to the aldehyde dehydrogenase family.</text>
</comment>
<dbReference type="InterPro" id="IPR015590">
    <property type="entry name" value="Aldehyde_DH_dom"/>
</dbReference>
<dbReference type="PANTHER" id="PTHR42862">
    <property type="entry name" value="DELTA-1-PYRROLINE-5-CARBOXYLATE DEHYDROGENASE 1, ISOFORM A-RELATED"/>
    <property type="match status" value="1"/>
</dbReference>
<dbReference type="GO" id="GO:0009898">
    <property type="term" value="C:cytoplasmic side of plasma membrane"/>
    <property type="evidence" value="ECO:0007669"/>
    <property type="project" value="TreeGrafter"/>
</dbReference>
<feature type="region of interest" description="Disordered" evidence="9">
    <location>
        <begin position="1"/>
        <end position="25"/>
    </location>
</feature>
<evidence type="ECO:0000256" key="5">
    <source>
        <dbReference type="ARBA" id="ARBA00023027"/>
    </source>
</evidence>
<evidence type="ECO:0000256" key="6">
    <source>
        <dbReference type="ARBA" id="ARBA00023062"/>
    </source>
</evidence>
<dbReference type="EC" id="1.2.1.88" evidence="3"/>
<dbReference type="SUPFAM" id="SSF53720">
    <property type="entry name" value="ALDH-like"/>
    <property type="match status" value="1"/>
</dbReference>
<name>A0A076EH58_RHOOP</name>
<keyword evidence="6" id="KW-0642">Proline metabolism</keyword>
<reference evidence="11 12" key="1">
    <citation type="submission" date="2014-07" db="EMBL/GenBank/DDBJ databases">
        <title>Genome Sequence of Rhodococcus opacus Strain R7, a Biodegrader of Mono- and Polycyclic Aromatic Hydrocarbons.</title>
        <authorList>
            <person name="Di Gennaro P."/>
            <person name="Zampolli J."/>
            <person name="Presti I."/>
            <person name="Cappelletti M."/>
            <person name="D'Ursi P."/>
            <person name="Orro A."/>
            <person name="Mezzelani A."/>
            <person name="Milanesi L."/>
        </authorList>
    </citation>
    <scope>NUCLEOTIDE SEQUENCE [LARGE SCALE GENOMIC DNA]</scope>
    <source>
        <strain evidence="11 12">R7</strain>
    </source>
</reference>
<evidence type="ECO:0000256" key="3">
    <source>
        <dbReference type="ARBA" id="ARBA00012884"/>
    </source>
</evidence>
<dbReference type="InterPro" id="IPR016161">
    <property type="entry name" value="Ald_DH/histidinol_DH"/>
</dbReference>
<dbReference type="RefSeq" id="WP_112299143.1">
    <property type="nucleotide sequence ID" value="NZ_CP008947.1"/>
</dbReference>
<dbReference type="FunFam" id="3.40.309.10:FF:000005">
    <property type="entry name" value="1-pyrroline-5-carboxylate dehydrogenase 1"/>
    <property type="match status" value="1"/>
</dbReference>
<feature type="domain" description="Aldehyde dehydrogenase" evidence="10">
    <location>
        <begin position="53"/>
        <end position="518"/>
    </location>
</feature>
<organism evidence="11 12">
    <name type="scientific">Rhodococcus opacus</name>
    <name type="common">Nocardia opaca</name>
    <dbReference type="NCBI Taxonomy" id="37919"/>
    <lineage>
        <taxon>Bacteria</taxon>
        <taxon>Bacillati</taxon>
        <taxon>Actinomycetota</taxon>
        <taxon>Actinomycetes</taxon>
        <taxon>Mycobacteriales</taxon>
        <taxon>Nocardiaceae</taxon>
        <taxon>Rhodococcus</taxon>
    </lineage>
</organism>
<dbReference type="InterPro" id="IPR016163">
    <property type="entry name" value="Ald_DH_C"/>
</dbReference>
<protein>
    <recommendedName>
        <fullName evidence="7">L-glutamate gamma-semialdehyde dehydrogenase</fullName>
        <ecNumber evidence="3">1.2.1.88</ecNumber>
    </recommendedName>
    <alternativeName>
        <fullName evidence="7">L-glutamate gamma-semialdehyde dehydrogenase</fullName>
    </alternativeName>
</protein>
<dbReference type="CDD" id="cd07123">
    <property type="entry name" value="ALDH_F4-17_P5CDH"/>
    <property type="match status" value="1"/>
</dbReference>
<dbReference type="UniPathway" id="UPA00261">
    <property type="reaction ID" value="UER00374"/>
</dbReference>
<dbReference type="InterPro" id="IPR016162">
    <property type="entry name" value="Ald_DH_N"/>
</dbReference>
<dbReference type="eggNOG" id="COG1012">
    <property type="taxonomic scope" value="Bacteria"/>
</dbReference>
<keyword evidence="5" id="KW-0520">NAD</keyword>
<evidence type="ECO:0000313" key="12">
    <source>
        <dbReference type="Proteomes" id="UP000028488"/>
    </source>
</evidence>
<gene>
    <name evidence="11" type="ORF">EP51_10900</name>
</gene>
<dbReference type="PANTHER" id="PTHR42862:SF1">
    <property type="entry name" value="DELTA-1-PYRROLINE-5-CARBOXYLATE DEHYDROGENASE 2, ISOFORM A-RELATED"/>
    <property type="match status" value="1"/>
</dbReference>
<dbReference type="NCBIfam" id="TIGR01236">
    <property type="entry name" value="D1pyr5carbox1"/>
    <property type="match status" value="1"/>
</dbReference>
<dbReference type="InterPro" id="IPR016160">
    <property type="entry name" value="Ald_DH_CS_CYS"/>
</dbReference>
<accession>A0A076EH58</accession>
<dbReference type="GO" id="GO:0010133">
    <property type="term" value="P:L-proline catabolic process to L-glutamate"/>
    <property type="evidence" value="ECO:0007669"/>
    <property type="project" value="UniProtKB-UniPathway"/>
</dbReference>
<evidence type="ECO:0000256" key="7">
    <source>
        <dbReference type="ARBA" id="ARBA00032259"/>
    </source>
</evidence>
<dbReference type="Pfam" id="PF00171">
    <property type="entry name" value="Aldedh"/>
    <property type="match status" value="1"/>
</dbReference>
<dbReference type="Gene3D" id="3.40.605.10">
    <property type="entry name" value="Aldehyde Dehydrogenase, Chain A, domain 1"/>
    <property type="match status" value="1"/>
</dbReference>
<dbReference type="Proteomes" id="UP000028488">
    <property type="component" value="Chromosome"/>
</dbReference>
<dbReference type="GO" id="GO:0004657">
    <property type="term" value="F:proline dehydrogenase activity"/>
    <property type="evidence" value="ECO:0007669"/>
    <property type="project" value="UniProtKB-ARBA"/>
</dbReference>
<dbReference type="EMBL" id="CP008947">
    <property type="protein sequence ID" value="AII05091.1"/>
    <property type="molecule type" value="Genomic_DNA"/>
</dbReference>
<evidence type="ECO:0000256" key="8">
    <source>
        <dbReference type="ARBA" id="ARBA00048142"/>
    </source>
</evidence>
<evidence type="ECO:0000256" key="9">
    <source>
        <dbReference type="SAM" id="MobiDB-lite"/>
    </source>
</evidence>
<dbReference type="InterPro" id="IPR050485">
    <property type="entry name" value="Proline_metab_enzyme"/>
</dbReference>
<comment type="pathway">
    <text evidence="1">Amino-acid degradation; L-proline degradation into L-glutamate; L-glutamate from L-proline: step 2/2.</text>
</comment>
<comment type="catalytic activity">
    <reaction evidence="8">
        <text>L-glutamate 5-semialdehyde + NAD(+) + H2O = L-glutamate + NADH + 2 H(+)</text>
        <dbReference type="Rhea" id="RHEA:30235"/>
        <dbReference type="ChEBI" id="CHEBI:15377"/>
        <dbReference type="ChEBI" id="CHEBI:15378"/>
        <dbReference type="ChEBI" id="CHEBI:29985"/>
        <dbReference type="ChEBI" id="CHEBI:57540"/>
        <dbReference type="ChEBI" id="CHEBI:57945"/>
        <dbReference type="ChEBI" id="CHEBI:58066"/>
        <dbReference type="EC" id="1.2.1.88"/>
    </reaction>
</comment>
<evidence type="ECO:0000313" key="11">
    <source>
        <dbReference type="EMBL" id="AII05091.1"/>
    </source>
</evidence>
<dbReference type="Gene3D" id="3.40.309.10">
    <property type="entry name" value="Aldehyde Dehydrogenase, Chain A, domain 2"/>
    <property type="match status" value="1"/>
</dbReference>
<evidence type="ECO:0000256" key="1">
    <source>
        <dbReference type="ARBA" id="ARBA00004786"/>
    </source>
</evidence>
<keyword evidence="4" id="KW-0560">Oxidoreductase</keyword>
<dbReference type="GO" id="GO:0003842">
    <property type="term" value="F:L-glutamate gamma-semialdehyde dehydrogenase activity"/>
    <property type="evidence" value="ECO:0007669"/>
    <property type="project" value="UniProtKB-EC"/>
</dbReference>
<dbReference type="InterPro" id="IPR005931">
    <property type="entry name" value="P5CDH/ALDH4A1"/>
</dbReference>
<evidence type="ECO:0000259" key="10">
    <source>
        <dbReference type="Pfam" id="PF00171"/>
    </source>
</evidence>
<sequence length="546" mass="58698">MDAITQVPVPTNEPVHTYAPGSPERSRVQSALTDIATNPVDIPHVIGGKHRHGNGDRVDVVQPHRHTAVLGTLRSATHDDASAAVEAATAAAPHWRALSFDDRAAVILRAADLLSGPWRETLAAATMLGQSKSVQQAEIDAPCELIDFWRFNVHFARQILADQPISSPGVWNRLEYRPLEGFVYAITPFNFSAIAGNLPTAPALMGNTVIWKPSSTQTVAAYWTMKLLEAAGMPPGVINLLTGSGQAVSEVLLSDPRLAGIHFTGSTRTFQHLWSEVGANIGKYAGYPRLVGETGGKDFVVAHASADEDVLRTALVRGAFEYQGQKCSAASRAYVPKSLWRRMRDTFTAEVDALTYGDVTDLENFGGALIDRRAYDKNVAAIERARSAAGLEIAVGGKYDDSVGYFVRPTVLLADDPADEAMTTEYFGPILTVHVYDDSAPNAFADVLAKVDSAAPYALTGAVIADDRQAVEQATSALRFTAGNFYVNDKPTGAVVGQQPFGGARASGTNDKAGSKLNLLRWVSARTIKETFVPATDYRYPHMGSE</sequence>
<evidence type="ECO:0000256" key="4">
    <source>
        <dbReference type="ARBA" id="ARBA00023002"/>
    </source>
</evidence>
<dbReference type="AlphaFoldDB" id="A0A076EH58"/>
<dbReference type="PROSITE" id="PS00070">
    <property type="entry name" value="ALDEHYDE_DEHYDR_CYS"/>
    <property type="match status" value="1"/>
</dbReference>
<dbReference type="FunFam" id="3.40.605.10:FF:000006">
    <property type="entry name" value="1-pyrroline-5-carboxylate dehydrogenase"/>
    <property type="match status" value="1"/>
</dbReference>
<proteinExistence type="inferred from homology"/>